<proteinExistence type="predicted"/>
<reference evidence="1 2" key="1">
    <citation type="journal article" date="2023" name="Nucleic Acids Res.">
        <title>The hologenome of Daphnia magna reveals possible DNA methylation and microbiome-mediated evolution of the host genome.</title>
        <authorList>
            <person name="Chaturvedi A."/>
            <person name="Li X."/>
            <person name="Dhandapani V."/>
            <person name="Marshall H."/>
            <person name="Kissane S."/>
            <person name="Cuenca-Cambronero M."/>
            <person name="Asole G."/>
            <person name="Calvet F."/>
            <person name="Ruiz-Romero M."/>
            <person name="Marangio P."/>
            <person name="Guigo R."/>
            <person name="Rago D."/>
            <person name="Mirbahai L."/>
            <person name="Eastwood N."/>
            <person name="Colbourne J.K."/>
            <person name="Zhou J."/>
            <person name="Mallon E."/>
            <person name="Orsini L."/>
        </authorList>
    </citation>
    <scope>NUCLEOTIDE SEQUENCE [LARGE SCALE GENOMIC DNA]</scope>
    <source>
        <strain evidence="1">LRV0_1</strain>
    </source>
</reference>
<organism evidence="1 2">
    <name type="scientific">Daphnia magna</name>
    <dbReference type="NCBI Taxonomy" id="35525"/>
    <lineage>
        <taxon>Eukaryota</taxon>
        <taxon>Metazoa</taxon>
        <taxon>Ecdysozoa</taxon>
        <taxon>Arthropoda</taxon>
        <taxon>Crustacea</taxon>
        <taxon>Branchiopoda</taxon>
        <taxon>Diplostraca</taxon>
        <taxon>Cladocera</taxon>
        <taxon>Anomopoda</taxon>
        <taxon>Daphniidae</taxon>
        <taxon>Daphnia</taxon>
    </lineage>
</organism>
<name>A0ABR0AW02_9CRUS</name>
<evidence type="ECO:0000313" key="1">
    <source>
        <dbReference type="EMBL" id="KAK4029306.1"/>
    </source>
</evidence>
<sequence length="127" mass="14409">MERSALEPYETPPVQFPCLVHWPSGEKKVCVDLDAGEDSGRESRPGIEHGHVGSKTVICLHVQMESVARIRISFSLEMKCYRILKLFSHPRNTRYVPHAFIMSILKQSKLICASIDLEMVKASGKLW</sequence>
<dbReference type="EMBL" id="JAOYFB010000039">
    <property type="protein sequence ID" value="KAK4029306.1"/>
    <property type="molecule type" value="Genomic_DNA"/>
</dbReference>
<protein>
    <submittedName>
        <fullName evidence="1">Uncharacterized protein</fullName>
    </submittedName>
</protein>
<dbReference type="Proteomes" id="UP001234178">
    <property type="component" value="Unassembled WGS sequence"/>
</dbReference>
<gene>
    <name evidence="1" type="ORF">OUZ56_022309</name>
</gene>
<keyword evidence="2" id="KW-1185">Reference proteome</keyword>
<evidence type="ECO:0000313" key="2">
    <source>
        <dbReference type="Proteomes" id="UP001234178"/>
    </source>
</evidence>
<comment type="caution">
    <text evidence="1">The sequence shown here is derived from an EMBL/GenBank/DDBJ whole genome shotgun (WGS) entry which is preliminary data.</text>
</comment>
<accession>A0ABR0AW02</accession>